<dbReference type="Gene3D" id="2.40.110.10">
    <property type="entry name" value="Butyryl-CoA Dehydrogenase, subunit A, domain 2"/>
    <property type="match status" value="1"/>
</dbReference>
<evidence type="ECO:0000313" key="26">
    <source>
        <dbReference type="EMBL" id="EDV19266.1"/>
    </source>
</evidence>
<evidence type="ECO:0000256" key="8">
    <source>
        <dbReference type="ARBA" id="ARBA00023002"/>
    </source>
</evidence>
<dbReference type="FunFam" id="1.10.540.10:FF:000002">
    <property type="entry name" value="Acyl-CoA dehydrogenase FadE19"/>
    <property type="match status" value="1"/>
</dbReference>
<comment type="cofactor">
    <cofactor evidence="1 22">
        <name>FAD</name>
        <dbReference type="ChEBI" id="CHEBI:57692"/>
    </cofactor>
</comment>
<evidence type="ECO:0000259" key="24">
    <source>
        <dbReference type="Pfam" id="PF02770"/>
    </source>
</evidence>
<evidence type="ECO:0000256" key="18">
    <source>
        <dbReference type="ARBA" id="ARBA00049096"/>
    </source>
</evidence>
<feature type="domain" description="Acyl-CoA dehydrogenase/oxidase N-terminal" evidence="25">
    <location>
        <begin position="7"/>
        <end position="109"/>
    </location>
</feature>
<comment type="catalytic activity">
    <reaction evidence="21">
        <text>2-methylpropanoyl-CoA + oxidized [electron-transfer flavoprotein] + H(+) = 2-methylpropenoyl-CoA + reduced [electron-transfer flavoprotein]</text>
        <dbReference type="Rhea" id="RHEA:44180"/>
        <dbReference type="Rhea" id="RHEA-COMP:10685"/>
        <dbReference type="Rhea" id="RHEA-COMP:10686"/>
        <dbReference type="ChEBI" id="CHEBI:15378"/>
        <dbReference type="ChEBI" id="CHEBI:57338"/>
        <dbReference type="ChEBI" id="CHEBI:57692"/>
        <dbReference type="ChEBI" id="CHEBI:58307"/>
        <dbReference type="ChEBI" id="CHEBI:62500"/>
    </reaction>
    <physiologicalReaction direction="left-to-right" evidence="21">
        <dbReference type="Rhea" id="RHEA:44181"/>
    </physiologicalReaction>
</comment>
<dbReference type="Pfam" id="PF02771">
    <property type="entry name" value="Acyl-CoA_dh_N"/>
    <property type="match status" value="1"/>
</dbReference>
<dbReference type="Pfam" id="PF00441">
    <property type="entry name" value="Acyl-CoA_dh_1"/>
    <property type="match status" value="1"/>
</dbReference>
<dbReference type="InterPro" id="IPR036250">
    <property type="entry name" value="AcylCo_DH-like_C"/>
</dbReference>
<dbReference type="InterPro" id="IPR013786">
    <property type="entry name" value="AcylCoA_DH/ox_N"/>
</dbReference>
<evidence type="ECO:0000256" key="5">
    <source>
        <dbReference type="ARBA" id="ARBA00022630"/>
    </source>
</evidence>
<dbReference type="GeneID" id="6759457"/>
<evidence type="ECO:0000313" key="27">
    <source>
        <dbReference type="Proteomes" id="UP000009022"/>
    </source>
</evidence>
<comment type="catalytic activity">
    <reaction evidence="20">
        <text>(2S)-2-methylbutanoyl-CoA + oxidized [electron-transfer flavoprotein] + H(+) = (2E)-2-methylbut-2-enoyl-CoA + reduced [electron-transfer flavoprotein]</text>
        <dbReference type="Rhea" id="RHEA:48256"/>
        <dbReference type="Rhea" id="RHEA-COMP:10685"/>
        <dbReference type="Rhea" id="RHEA-COMP:10686"/>
        <dbReference type="ChEBI" id="CHEBI:15378"/>
        <dbReference type="ChEBI" id="CHEBI:57337"/>
        <dbReference type="ChEBI" id="CHEBI:57692"/>
        <dbReference type="ChEBI" id="CHEBI:58307"/>
        <dbReference type="ChEBI" id="CHEBI:88166"/>
    </reaction>
    <physiologicalReaction direction="left-to-right" evidence="20">
        <dbReference type="Rhea" id="RHEA:48257"/>
    </physiologicalReaction>
</comment>
<dbReference type="PANTHER" id="PTHR43884:SF1">
    <property type="entry name" value="SHORT_BRANCHED CHAIN SPECIFIC ACYL-COA DEHYDROGENASE, MITOCHONDRIAL"/>
    <property type="match status" value="1"/>
</dbReference>
<dbReference type="GO" id="GO:0003995">
    <property type="term" value="F:acyl-CoA dehydrogenase activity"/>
    <property type="evidence" value="ECO:0000318"/>
    <property type="project" value="GO_Central"/>
</dbReference>
<evidence type="ECO:0000256" key="4">
    <source>
        <dbReference type="ARBA" id="ARBA00011881"/>
    </source>
</evidence>
<evidence type="ECO:0000256" key="12">
    <source>
        <dbReference type="ARBA" id="ARBA00039850"/>
    </source>
</evidence>
<comment type="catalytic activity">
    <reaction evidence="17">
        <text>(2R)-2-methylbutanoyl-CoA + oxidized [electron-transfer flavoprotein] + H(+) = ethylacryloyl-CoA + reduced [electron-transfer flavoprotein]</text>
        <dbReference type="Rhea" id="RHEA:65296"/>
        <dbReference type="Rhea" id="RHEA-COMP:10685"/>
        <dbReference type="Rhea" id="RHEA-COMP:10686"/>
        <dbReference type="ChEBI" id="CHEBI:15378"/>
        <dbReference type="ChEBI" id="CHEBI:57692"/>
        <dbReference type="ChEBI" id="CHEBI:58307"/>
        <dbReference type="ChEBI" id="CHEBI:156439"/>
        <dbReference type="ChEBI" id="CHEBI:156440"/>
    </reaction>
    <physiologicalReaction direction="left-to-right" evidence="17">
        <dbReference type="Rhea" id="RHEA:65297"/>
    </physiologicalReaction>
</comment>
<dbReference type="InterPro" id="IPR006091">
    <property type="entry name" value="Acyl-CoA_Oxase/DH_mid-dom"/>
</dbReference>
<evidence type="ECO:0000256" key="21">
    <source>
        <dbReference type="ARBA" id="ARBA00051903"/>
    </source>
</evidence>
<comment type="catalytic activity">
    <reaction evidence="16">
        <text>valproyl-CoA + oxidized [electron-transfer flavoprotein] + H(+) = (2E)-2-propylpent-2-enoyl-CoA + reduced [electron-transfer flavoprotein]</text>
        <dbReference type="Rhea" id="RHEA:65344"/>
        <dbReference type="Rhea" id="RHEA-COMP:10685"/>
        <dbReference type="Rhea" id="RHEA-COMP:10686"/>
        <dbReference type="ChEBI" id="CHEBI:15378"/>
        <dbReference type="ChEBI" id="CHEBI:57692"/>
        <dbReference type="ChEBI" id="CHEBI:58307"/>
        <dbReference type="ChEBI" id="CHEBI:156457"/>
        <dbReference type="ChEBI" id="CHEBI:156458"/>
    </reaction>
    <physiologicalReaction direction="left-to-right" evidence="16">
        <dbReference type="Rhea" id="RHEA:65345"/>
    </physiologicalReaction>
</comment>
<dbReference type="STRING" id="10228.B3SDC7"/>
<comment type="pathway">
    <text evidence="2">Lipid metabolism; mitochondrial fatty acid beta-oxidation.</text>
</comment>
<evidence type="ECO:0000256" key="1">
    <source>
        <dbReference type="ARBA" id="ARBA00001974"/>
    </source>
</evidence>
<accession>B3SDC7</accession>
<dbReference type="Gene3D" id="1.20.140.10">
    <property type="entry name" value="Butyryl-CoA Dehydrogenase, subunit A, domain 3"/>
    <property type="match status" value="1"/>
</dbReference>
<feature type="domain" description="Acyl-CoA oxidase/dehydrogenase middle" evidence="24">
    <location>
        <begin position="114"/>
        <end position="209"/>
    </location>
</feature>
<keyword evidence="9" id="KW-0443">Lipid metabolism</keyword>
<comment type="catalytic activity">
    <reaction evidence="18">
        <text>butanoyl-CoA + oxidized [electron-transfer flavoprotein] + H(+) = (2E)-butenoyl-CoA + reduced [electron-transfer flavoprotein]</text>
        <dbReference type="Rhea" id="RHEA:24004"/>
        <dbReference type="Rhea" id="RHEA-COMP:10685"/>
        <dbReference type="Rhea" id="RHEA-COMP:10686"/>
        <dbReference type="ChEBI" id="CHEBI:15378"/>
        <dbReference type="ChEBI" id="CHEBI:57332"/>
        <dbReference type="ChEBI" id="CHEBI:57371"/>
        <dbReference type="ChEBI" id="CHEBI:57692"/>
        <dbReference type="ChEBI" id="CHEBI:58307"/>
    </reaction>
    <physiologicalReaction direction="left-to-right" evidence="18">
        <dbReference type="Rhea" id="RHEA:24005"/>
    </physiologicalReaction>
</comment>
<evidence type="ECO:0000256" key="6">
    <source>
        <dbReference type="ARBA" id="ARBA00022827"/>
    </source>
</evidence>
<reference evidence="26 27" key="1">
    <citation type="journal article" date="2008" name="Nature">
        <title>The Trichoplax genome and the nature of placozoans.</title>
        <authorList>
            <person name="Srivastava M."/>
            <person name="Begovic E."/>
            <person name="Chapman J."/>
            <person name="Putnam N.H."/>
            <person name="Hellsten U."/>
            <person name="Kawashima T."/>
            <person name="Kuo A."/>
            <person name="Mitros T."/>
            <person name="Salamov A."/>
            <person name="Carpenter M.L."/>
            <person name="Signorovitch A.Y."/>
            <person name="Moreno M.A."/>
            <person name="Kamm K."/>
            <person name="Grimwood J."/>
            <person name="Schmutz J."/>
            <person name="Shapiro H."/>
            <person name="Grigoriev I.V."/>
            <person name="Buss L.W."/>
            <person name="Schierwater B."/>
            <person name="Dellaporta S.L."/>
            <person name="Rokhsar D.S."/>
        </authorList>
    </citation>
    <scope>NUCLEOTIDE SEQUENCE [LARGE SCALE GENOMIC DNA]</scope>
    <source>
        <strain evidence="26 27">Grell-BS-1999</strain>
    </source>
</reference>
<dbReference type="GO" id="GO:0005739">
    <property type="term" value="C:mitochondrion"/>
    <property type="evidence" value="ECO:0000318"/>
    <property type="project" value="GO_Central"/>
</dbReference>
<dbReference type="PROSITE" id="PS00072">
    <property type="entry name" value="ACYL_COA_DH_1"/>
    <property type="match status" value="1"/>
</dbReference>
<name>B3SDC7_TRIAD</name>
<dbReference type="InterPro" id="IPR009100">
    <property type="entry name" value="AcylCoA_DH/oxidase_NM_dom_sf"/>
</dbReference>
<dbReference type="InterPro" id="IPR009075">
    <property type="entry name" value="AcylCo_DH/oxidase_C"/>
</dbReference>
<dbReference type="Pfam" id="PF02770">
    <property type="entry name" value="Acyl-CoA_dh_M"/>
    <property type="match status" value="1"/>
</dbReference>
<feature type="domain" description="Acyl-CoA dehydrogenase/oxidase C-terminal" evidence="23">
    <location>
        <begin position="221"/>
        <end position="369"/>
    </location>
</feature>
<dbReference type="eggNOG" id="KOG0139">
    <property type="taxonomic scope" value="Eukaryota"/>
</dbReference>
<evidence type="ECO:0000256" key="17">
    <source>
        <dbReference type="ARBA" id="ARBA00048592"/>
    </source>
</evidence>
<dbReference type="EC" id="1.3.8.5" evidence="11"/>
<dbReference type="InterPro" id="IPR037069">
    <property type="entry name" value="AcylCoA_DH/ox_N_sf"/>
</dbReference>
<evidence type="ECO:0000259" key="23">
    <source>
        <dbReference type="Pfam" id="PF00441"/>
    </source>
</evidence>
<dbReference type="InParanoid" id="B3SDC7"/>
<comment type="similarity">
    <text evidence="3 22">Belongs to the acyl-CoA dehydrogenase family.</text>
</comment>
<dbReference type="Proteomes" id="UP000009022">
    <property type="component" value="Unassembled WGS sequence"/>
</dbReference>
<dbReference type="InterPro" id="IPR046373">
    <property type="entry name" value="Acyl-CoA_Oxase/DH_mid-dom_sf"/>
</dbReference>
<evidence type="ECO:0000256" key="14">
    <source>
        <dbReference type="ARBA" id="ARBA00042821"/>
    </source>
</evidence>
<evidence type="ECO:0000259" key="25">
    <source>
        <dbReference type="Pfam" id="PF02771"/>
    </source>
</evidence>
<evidence type="ECO:0000256" key="13">
    <source>
        <dbReference type="ARBA" id="ARBA00041537"/>
    </source>
</evidence>
<evidence type="ECO:0000256" key="7">
    <source>
        <dbReference type="ARBA" id="ARBA00022832"/>
    </source>
</evidence>
<proteinExistence type="inferred from homology"/>
<organism evidence="26 27">
    <name type="scientific">Trichoplax adhaerens</name>
    <name type="common">Trichoplax reptans</name>
    <dbReference type="NCBI Taxonomy" id="10228"/>
    <lineage>
        <taxon>Eukaryota</taxon>
        <taxon>Metazoa</taxon>
        <taxon>Placozoa</taxon>
        <taxon>Uniplacotomia</taxon>
        <taxon>Trichoplacea</taxon>
        <taxon>Trichoplacidae</taxon>
        <taxon>Trichoplax</taxon>
    </lineage>
</organism>
<dbReference type="PANTHER" id="PTHR43884">
    <property type="entry name" value="ACYL-COA DEHYDROGENASE"/>
    <property type="match status" value="1"/>
</dbReference>
<keyword evidence="5 22" id="KW-0285">Flavoprotein</keyword>
<evidence type="ECO:0000256" key="15">
    <source>
        <dbReference type="ARBA" id="ARBA00048235"/>
    </source>
</evidence>
<dbReference type="InterPro" id="IPR006089">
    <property type="entry name" value="Acyl-CoA_DH_CS"/>
</dbReference>
<gene>
    <name evidence="26" type="ORF">TRIADDRAFT_33900</name>
</gene>
<comment type="subunit">
    <text evidence="4">Homotetramer.</text>
</comment>
<dbReference type="GO" id="GO:0050660">
    <property type="term" value="F:flavin adenine dinucleotide binding"/>
    <property type="evidence" value="ECO:0007669"/>
    <property type="project" value="InterPro"/>
</dbReference>
<keyword evidence="7" id="KW-0276">Fatty acid metabolism</keyword>
<dbReference type="CTD" id="6759457"/>
<dbReference type="Gene3D" id="1.10.540.10">
    <property type="entry name" value="Acyl-CoA dehydrogenase/oxidase, N-terminal domain"/>
    <property type="match status" value="1"/>
</dbReference>
<dbReference type="OrthoDB" id="434771at2759"/>
<dbReference type="HOGENOM" id="CLU_018204_0_2_1"/>
<dbReference type="FunFam" id="1.20.140.10:FF:000002">
    <property type="entry name" value="Acyl-CoA dehydrogenase short/branched chain"/>
    <property type="match status" value="1"/>
</dbReference>
<evidence type="ECO:0000256" key="22">
    <source>
        <dbReference type="RuleBase" id="RU362125"/>
    </source>
</evidence>
<dbReference type="SUPFAM" id="SSF56645">
    <property type="entry name" value="Acyl-CoA dehydrogenase NM domain-like"/>
    <property type="match status" value="1"/>
</dbReference>
<evidence type="ECO:0000256" key="11">
    <source>
        <dbReference type="ARBA" id="ARBA00039036"/>
    </source>
</evidence>
<dbReference type="PIRSF" id="PIRSF016578">
    <property type="entry name" value="HsaA"/>
    <property type="match status" value="1"/>
</dbReference>
<protein>
    <recommendedName>
        <fullName evidence="12">Short/branched chain specific acyl-CoA dehydrogenase, mitochondrial</fullName>
        <ecNumber evidence="11">1.3.8.5</ecNumber>
    </recommendedName>
    <alternativeName>
        <fullName evidence="14">2-methyl branched chain acyl-CoA dehydrogenase</fullName>
    </alternativeName>
    <alternativeName>
        <fullName evidence="13">2-methylbutyryl-coenzyme A dehydrogenase</fullName>
    </alternativeName>
</protein>
<dbReference type="KEGG" id="tad:TRIADDRAFT_33900"/>
<comment type="pathway">
    <text evidence="10">Amino-acid degradation; L-isoleucine degradation.</text>
</comment>
<dbReference type="RefSeq" id="XP_002118263.1">
    <property type="nucleotide sequence ID" value="XM_002118227.1"/>
</dbReference>
<evidence type="ECO:0000256" key="16">
    <source>
        <dbReference type="ARBA" id="ARBA00048307"/>
    </source>
</evidence>
<dbReference type="AlphaFoldDB" id="B3SDC7"/>
<dbReference type="SUPFAM" id="SSF47203">
    <property type="entry name" value="Acyl-CoA dehydrogenase C-terminal domain-like"/>
    <property type="match status" value="1"/>
</dbReference>
<keyword evidence="27" id="KW-1185">Reference proteome</keyword>
<evidence type="ECO:0000256" key="2">
    <source>
        <dbReference type="ARBA" id="ARBA00005198"/>
    </source>
</evidence>
<comment type="catalytic activity">
    <reaction evidence="15">
        <text>2-methylbutanoyl-CoA + oxidized [electron-transfer flavoprotein] + H(+) = (2E)-2-methylbut-2-enoyl-CoA + reduced [electron-transfer flavoprotein]</text>
        <dbReference type="Rhea" id="RHEA:43780"/>
        <dbReference type="Rhea" id="RHEA-COMP:10685"/>
        <dbReference type="Rhea" id="RHEA-COMP:10686"/>
        <dbReference type="ChEBI" id="CHEBI:15378"/>
        <dbReference type="ChEBI" id="CHEBI:57336"/>
        <dbReference type="ChEBI" id="CHEBI:57337"/>
        <dbReference type="ChEBI" id="CHEBI:57692"/>
        <dbReference type="ChEBI" id="CHEBI:58307"/>
        <dbReference type="EC" id="1.3.8.5"/>
    </reaction>
    <physiologicalReaction direction="left-to-right" evidence="15">
        <dbReference type="Rhea" id="RHEA:43781"/>
    </physiologicalReaction>
</comment>
<evidence type="ECO:0000256" key="10">
    <source>
        <dbReference type="ARBA" id="ARBA00037895"/>
    </source>
</evidence>
<sequence length="374" mass="41221">MYSFHSNTVRKFRKEQLEPRTREFEEARDFPPDIVKQLFDQGWLGIRVPTQYDGPGADFFSAVVVIEEISKTDPALGAAVDLQNTLIAGVVLDYGSEEQKKKYLSKFANSMFGSFCLSEEGSGSDAFAMKTTALRSGDHYIINGNKLWITSAHMAGAFLVMANAAPEEGYKGITCFIVDADTPGVSVPRREEKLGQHAVSNCPVTFENVKVPASNIVGEIGSGYKIIASTLNEGRIGVAAQMVGAAQGILDHVIPYTMERKQFGKRLFDFQAMQHQIAEATVQVEAARLLAYNAARLHECNMPYVKEAAMAKYYSTEMACQIGLKGIKWMGALGYMKDFPIEKFLRDIIPGTIYEGASNVMLNTIAGRVAKEYQ</sequence>
<dbReference type="EMBL" id="DS985278">
    <property type="protein sequence ID" value="EDV19266.1"/>
    <property type="molecule type" value="Genomic_DNA"/>
</dbReference>
<comment type="catalytic activity">
    <reaction evidence="19">
        <text>hexanoyl-CoA + oxidized [electron-transfer flavoprotein] + H(+) = (2E)-hexenoyl-CoA + reduced [electron-transfer flavoprotein]</text>
        <dbReference type="Rhea" id="RHEA:43464"/>
        <dbReference type="Rhea" id="RHEA-COMP:10685"/>
        <dbReference type="Rhea" id="RHEA-COMP:10686"/>
        <dbReference type="ChEBI" id="CHEBI:15378"/>
        <dbReference type="ChEBI" id="CHEBI:57692"/>
        <dbReference type="ChEBI" id="CHEBI:58307"/>
        <dbReference type="ChEBI" id="CHEBI:62077"/>
        <dbReference type="ChEBI" id="CHEBI:62620"/>
    </reaction>
    <physiologicalReaction direction="left-to-right" evidence="19">
        <dbReference type="Rhea" id="RHEA:43465"/>
    </physiologicalReaction>
</comment>
<evidence type="ECO:0000256" key="9">
    <source>
        <dbReference type="ARBA" id="ARBA00023098"/>
    </source>
</evidence>
<dbReference type="PhylomeDB" id="B3SDC7"/>
<dbReference type="GO" id="GO:0003853">
    <property type="term" value="F:short-chain 2-methyl fatty acyl-CoA dehydrogenase activity"/>
    <property type="evidence" value="ECO:0007669"/>
    <property type="project" value="UniProtKB-EC"/>
</dbReference>
<evidence type="ECO:0000256" key="19">
    <source>
        <dbReference type="ARBA" id="ARBA00049192"/>
    </source>
</evidence>
<evidence type="ECO:0000256" key="3">
    <source>
        <dbReference type="ARBA" id="ARBA00009347"/>
    </source>
</evidence>
<keyword evidence="8 22" id="KW-0560">Oxidoreductase</keyword>
<evidence type="ECO:0000256" key="20">
    <source>
        <dbReference type="ARBA" id="ARBA00049552"/>
    </source>
</evidence>
<dbReference type="GO" id="GO:0006631">
    <property type="term" value="P:fatty acid metabolic process"/>
    <property type="evidence" value="ECO:0007669"/>
    <property type="project" value="UniProtKB-KW"/>
</dbReference>
<keyword evidence="6 22" id="KW-0274">FAD</keyword>
<dbReference type="FunFam" id="2.40.110.10:FF:000001">
    <property type="entry name" value="Acyl-CoA dehydrogenase, mitochondrial"/>
    <property type="match status" value="1"/>
</dbReference>